<dbReference type="CDD" id="cd02440">
    <property type="entry name" value="AdoMet_MTases"/>
    <property type="match status" value="1"/>
</dbReference>
<dbReference type="Pfam" id="PF08241">
    <property type="entry name" value="Methyltransf_11"/>
    <property type="match status" value="1"/>
</dbReference>
<sequence length="260" mass="29402">MNYLEEFYSDFDEDGRLLSRHGQVEYLTTMKYIHDFLGGAKQVHILEVGAGTGRYSIALACEGHNVTAVELVESNLNKLRAKLDGSEKLTAIQGNALDLSMFTDNSFDMTLVFGPMYHLFTREDMLKALSEAVRVTKKGGHILVAYCMNEAAVIQHAFLHGNLQKVLENDMLTSEWHCKSEPKELFQLVRTEEIASLDTELPVERIKLIAADGAANYISECIDSMDDFTFEKYMEYHFATCERQDLTGASNHTLDILRKI</sequence>
<evidence type="ECO:0000313" key="3">
    <source>
        <dbReference type="Proteomes" id="UP000183461"/>
    </source>
</evidence>
<gene>
    <name evidence="2" type="ORF">SAMN02910280_2888</name>
</gene>
<accession>A0A1K1PMV2</accession>
<keyword evidence="2" id="KW-0489">Methyltransferase</keyword>
<organism evidence="2 3">
    <name type="scientific">Ruminococcus flavefaciens</name>
    <dbReference type="NCBI Taxonomy" id="1265"/>
    <lineage>
        <taxon>Bacteria</taxon>
        <taxon>Bacillati</taxon>
        <taxon>Bacillota</taxon>
        <taxon>Clostridia</taxon>
        <taxon>Eubacteriales</taxon>
        <taxon>Oscillospiraceae</taxon>
        <taxon>Ruminococcus</taxon>
    </lineage>
</organism>
<evidence type="ECO:0000259" key="1">
    <source>
        <dbReference type="Pfam" id="PF08241"/>
    </source>
</evidence>
<dbReference type="SUPFAM" id="SSF53335">
    <property type="entry name" value="S-adenosyl-L-methionine-dependent methyltransferases"/>
    <property type="match status" value="1"/>
</dbReference>
<evidence type="ECO:0000313" key="2">
    <source>
        <dbReference type="EMBL" id="SFW48833.1"/>
    </source>
</evidence>
<dbReference type="EMBL" id="FPIP01000009">
    <property type="protein sequence ID" value="SFW48833.1"/>
    <property type="molecule type" value="Genomic_DNA"/>
</dbReference>
<dbReference type="PANTHER" id="PTHR42912:SF80">
    <property type="entry name" value="METHYLTRANSFERASE DOMAIN-CONTAINING PROTEIN"/>
    <property type="match status" value="1"/>
</dbReference>
<keyword evidence="2" id="KW-0808">Transferase</keyword>
<dbReference type="Gene3D" id="3.40.50.150">
    <property type="entry name" value="Vaccinia Virus protein VP39"/>
    <property type="match status" value="1"/>
</dbReference>
<dbReference type="PANTHER" id="PTHR42912">
    <property type="entry name" value="METHYLTRANSFERASE"/>
    <property type="match status" value="1"/>
</dbReference>
<name>A0A1K1PMV2_RUMFL</name>
<dbReference type="InterPro" id="IPR050508">
    <property type="entry name" value="Methyltransf_Superfamily"/>
</dbReference>
<dbReference type="GO" id="GO:0032259">
    <property type="term" value="P:methylation"/>
    <property type="evidence" value="ECO:0007669"/>
    <property type="project" value="UniProtKB-KW"/>
</dbReference>
<dbReference type="InterPro" id="IPR013216">
    <property type="entry name" value="Methyltransf_11"/>
</dbReference>
<dbReference type="InterPro" id="IPR029063">
    <property type="entry name" value="SAM-dependent_MTases_sf"/>
</dbReference>
<protein>
    <submittedName>
        <fullName evidence="2">Methyltransferase domain-containing protein</fullName>
    </submittedName>
</protein>
<proteinExistence type="predicted"/>
<dbReference type="AlphaFoldDB" id="A0A1K1PMV2"/>
<dbReference type="GO" id="GO:0008757">
    <property type="term" value="F:S-adenosylmethionine-dependent methyltransferase activity"/>
    <property type="evidence" value="ECO:0007669"/>
    <property type="project" value="InterPro"/>
</dbReference>
<reference evidence="3" key="1">
    <citation type="submission" date="2016-11" db="EMBL/GenBank/DDBJ databases">
        <authorList>
            <person name="Varghese N."/>
            <person name="Submissions S."/>
        </authorList>
    </citation>
    <scope>NUCLEOTIDE SEQUENCE [LARGE SCALE GENOMIC DNA]</scope>
    <source>
        <strain evidence="3">YL228</strain>
    </source>
</reference>
<feature type="domain" description="Methyltransferase type 11" evidence="1">
    <location>
        <begin position="46"/>
        <end position="143"/>
    </location>
</feature>
<dbReference type="Proteomes" id="UP000183461">
    <property type="component" value="Unassembled WGS sequence"/>
</dbReference>